<feature type="non-terminal residue" evidence="1">
    <location>
        <position position="112"/>
    </location>
</feature>
<protein>
    <submittedName>
        <fullName evidence="1">Uncharacterized protein</fullName>
    </submittedName>
</protein>
<sequence length="112" mass="13489">MGLSNDQIQEKVKSRPSFEDIQRGIRHQKRLRFHSDIVLSKYDYQEAYDDFIRWVGRDKPELLPKDKFDRFCSLLRMPLPTIELTKSIYARLHKVFSSQDAFFNYDKGEFRP</sequence>
<organism evidence="1">
    <name type="scientific">marine sediment metagenome</name>
    <dbReference type="NCBI Taxonomy" id="412755"/>
    <lineage>
        <taxon>unclassified sequences</taxon>
        <taxon>metagenomes</taxon>
        <taxon>ecological metagenomes</taxon>
    </lineage>
</organism>
<name>X1CJ79_9ZZZZ</name>
<dbReference type="EMBL" id="BART01021113">
    <property type="protein sequence ID" value="GAG96298.1"/>
    <property type="molecule type" value="Genomic_DNA"/>
</dbReference>
<proteinExistence type="predicted"/>
<evidence type="ECO:0000313" key="1">
    <source>
        <dbReference type="EMBL" id="GAG96298.1"/>
    </source>
</evidence>
<comment type="caution">
    <text evidence="1">The sequence shown here is derived from an EMBL/GenBank/DDBJ whole genome shotgun (WGS) entry which is preliminary data.</text>
</comment>
<gene>
    <name evidence="1" type="ORF">S01H4_39052</name>
</gene>
<dbReference type="AlphaFoldDB" id="X1CJ79"/>
<reference evidence="1" key="1">
    <citation type="journal article" date="2014" name="Front. Microbiol.">
        <title>High frequency of phylogenetically diverse reductive dehalogenase-homologous genes in deep subseafloor sedimentary metagenomes.</title>
        <authorList>
            <person name="Kawai M."/>
            <person name="Futagami T."/>
            <person name="Toyoda A."/>
            <person name="Takaki Y."/>
            <person name="Nishi S."/>
            <person name="Hori S."/>
            <person name="Arai W."/>
            <person name="Tsubouchi T."/>
            <person name="Morono Y."/>
            <person name="Uchiyama I."/>
            <person name="Ito T."/>
            <person name="Fujiyama A."/>
            <person name="Inagaki F."/>
            <person name="Takami H."/>
        </authorList>
    </citation>
    <scope>NUCLEOTIDE SEQUENCE</scope>
    <source>
        <strain evidence="1">Expedition CK06-06</strain>
    </source>
</reference>
<accession>X1CJ79</accession>